<feature type="transmembrane region" description="Helical" evidence="1">
    <location>
        <begin position="20"/>
        <end position="40"/>
    </location>
</feature>
<dbReference type="RefSeq" id="WP_159755894.1">
    <property type="nucleotide sequence ID" value="NZ_WUQX01000001.1"/>
</dbReference>
<keyword evidence="1" id="KW-0812">Transmembrane</keyword>
<sequence length="256" mass="28618">MNFFTLLGVELKKIRRSRILFILGIAAVLLWLPFILNAHLNFDMEAEGISPEHNFFIQGFLGMAWFMFPASMVIGTVLLGQTERSNHGILRMLALPVSGGKLCMAKYTVLLTLAAVQMAMMTGMYFISAAIASQTQNYEFLLPPLFVLKEVLVMYVSAVPMIAFFWMLSVCIQTPIFSVGIGLASIVPSVLMINTKMWFAYPMDYPFYVITAKYGELAANLTETEIELIPWAPVAVGFTGFCMVISVICFGRSERR</sequence>
<feature type="transmembrane region" description="Helical" evidence="1">
    <location>
        <begin position="179"/>
        <end position="199"/>
    </location>
</feature>
<dbReference type="Proteomes" id="UP000460412">
    <property type="component" value="Unassembled WGS sequence"/>
</dbReference>
<evidence type="ECO:0000313" key="2">
    <source>
        <dbReference type="EMBL" id="MXP78778.1"/>
    </source>
</evidence>
<protein>
    <submittedName>
        <fullName evidence="2">ABC transporter permease subunit</fullName>
    </submittedName>
</protein>
<keyword evidence="1" id="KW-0472">Membrane</keyword>
<reference evidence="2 3" key="1">
    <citation type="submission" date="2019-12" db="EMBL/GenBank/DDBJ databases">
        <title>Sporaefaciens musculi gen. nov., sp. nov., a novel bacterium isolated from the caecum of an obese mouse.</title>
        <authorList>
            <person name="Rasmussen T.S."/>
            <person name="Streidl T."/>
            <person name="Hitch T.C.A."/>
            <person name="Wortmann E."/>
            <person name="Deptula P."/>
            <person name="Hansen M."/>
            <person name="Nielsen D.S."/>
            <person name="Clavel T."/>
            <person name="Vogensen F.K."/>
        </authorList>
    </citation>
    <scope>NUCLEOTIDE SEQUENCE [LARGE SCALE GENOMIC DNA]</scope>
    <source>
        <strain evidence="2 3">WCA-9-b2</strain>
    </source>
</reference>
<keyword evidence="1" id="KW-1133">Transmembrane helix</keyword>
<accession>A0A7X3SLL7</accession>
<dbReference type="EMBL" id="WUQX01000001">
    <property type="protein sequence ID" value="MXP78778.1"/>
    <property type="molecule type" value="Genomic_DNA"/>
</dbReference>
<evidence type="ECO:0000256" key="1">
    <source>
        <dbReference type="SAM" id="Phobius"/>
    </source>
</evidence>
<dbReference type="AlphaFoldDB" id="A0A7X3SLL7"/>
<keyword evidence="3" id="KW-1185">Reference proteome</keyword>
<feature type="transmembrane region" description="Helical" evidence="1">
    <location>
        <begin position="152"/>
        <end position="172"/>
    </location>
</feature>
<dbReference type="Pfam" id="PF12730">
    <property type="entry name" value="ABC2_membrane_4"/>
    <property type="match status" value="1"/>
</dbReference>
<organism evidence="2 3">
    <name type="scientific">Sporofaciens musculi</name>
    <dbReference type="NCBI Taxonomy" id="2681861"/>
    <lineage>
        <taxon>Bacteria</taxon>
        <taxon>Bacillati</taxon>
        <taxon>Bacillota</taxon>
        <taxon>Clostridia</taxon>
        <taxon>Lachnospirales</taxon>
        <taxon>Lachnospiraceae</taxon>
        <taxon>Sporofaciens</taxon>
    </lineage>
</organism>
<feature type="transmembrane region" description="Helical" evidence="1">
    <location>
        <begin position="228"/>
        <end position="250"/>
    </location>
</feature>
<proteinExistence type="predicted"/>
<dbReference type="CDD" id="cd21809">
    <property type="entry name" value="ABC-2_lan_permease-like"/>
    <property type="match status" value="1"/>
</dbReference>
<feature type="transmembrane region" description="Helical" evidence="1">
    <location>
        <begin position="60"/>
        <end position="80"/>
    </location>
</feature>
<comment type="caution">
    <text evidence="2">The sequence shown here is derived from an EMBL/GenBank/DDBJ whole genome shotgun (WGS) entry which is preliminary data.</text>
</comment>
<name>A0A7X3SLL7_9FIRM</name>
<gene>
    <name evidence="2" type="ORF">GN277_26590</name>
</gene>
<feature type="transmembrane region" description="Helical" evidence="1">
    <location>
        <begin position="109"/>
        <end position="132"/>
    </location>
</feature>
<evidence type="ECO:0000313" key="3">
    <source>
        <dbReference type="Proteomes" id="UP000460412"/>
    </source>
</evidence>